<gene>
    <name evidence="2" type="ORF">Cvel_30884</name>
</gene>
<proteinExistence type="predicted"/>
<feature type="compositionally biased region" description="Low complexity" evidence="1">
    <location>
        <begin position="597"/>
        <end position="610"/>
    </location>
</feature>
<feature type="region of interest" description="Disordered" evidence="1">
    <location>
        <begin position="1"/>
        <end position="185"/>
    </location>
</feature>
<feature type="compositionally biased region" description="Basic residues" evidence="1">
    <location>
        <begin position="707"/>
        <end position="719"/>
    </location>
</feature>
<name>A0A0G4HS57_9ALVE</name>
<feature type="compositionally biased region" description="Polar residues" evidence="1">
    <location>
        <begin position="611"/>
        <end position="629"/>
    </location>
</feature>
<reference evidence="2" key="1">
    <citation type="submission" date="2014-11" db="EMBL/GenBank/DDBJ databases">
        <authorList>
            <person name="Otto D Thomas"/>
            <person name="Naeem Raeece"/>
        </authorList>
    </citation>
    <scope>NUCLEOTIDE SEQUENCE</scope>
</reference>
<feature type="compositionally biased region" description="Gly residues" evidence="1">
    <location>
        <begin position="568"/>
        <end position="577"/>
    </location>
</feature>
<accession>A0A0G4HS57</accession>
<feature type="region of interest" description="Disordered" evidence="1">
    <location>
        <begin position="813"/>
        <end position="832"/>
    </location>
</feature>
<feature type="compositionally biased region" description="Basic and acidic residues" evidence="1">
    <location>
        <begin position="669"/>
        <end position="678"/>
    </location>
</feature>
<feature type="compositionally biased region" description="Polar residues" evidence="1">
    <location>
        <begin position="161"/>
        <end position="178"/>
    </location>
</feature>
<feature type="compositionally biased region" description="Basic and acidic residues" evidence="1">
    <location>
        <begin position="55"/>
        <end position="64"/>
    </location>
</feature>
<evidence type="ECO:0000256" key="1">
    <source>
        <dbReference type="SAM" id="MobiDB-lite"/>
    </source>
</evidence>
<organism evidence="2">
    <name type="scientific">Chromera velia CCMP2878</name>
    <dbReference type="NCBI Taxonomy" id="1169474"/>
    <lineage>
        <taxon>Eukaryota</taxon>
        <taxon>Sar</taxon>
        <taxon>Alveolata</taxon>
        <taxon>Colpodellida</taxon>
        <taxon>Chromeraceae</taxon>
        <taxon>Chromera</taxon>
    </lineage>
</organism>
<feature type="region of interest" description="Disordered" evidence="1">
    <location>
        <begin position="357"/>
        <end position="436"/>
    </location>
</feature>
<sequence>MSSKRSHFSRGHPEDFSSHLPPPSTQRGGGGPEWLPPQQRERERGPPPHSRRQRTGRERERGELEPGLQPPPPPNEHIYASVRGGPFYRCSGEADRSSLSNCAKGEQVEESQQHWRSSMMGGENGGRAGPPHTWQEGGSELRGPGGGGRKTNANFPPRLAPQTQTRDPTQNSRVDSSRGSSPLVPPFPFPTPTLNGNMQQGHWDDAGGYMNMPSLGLSGAPVPTPFGTAPLPLPLAPQAGGQTAHQQKMQEAPQAEGGQKGFLGMDSRAISSSSSAVTLAGLAGSPPVNSLGVPHTPSLPVLPTAMQGGTVVAQDLGGTQPQPVPTPPHPADPSQQPDQMQALLCLLQLCAQQQQQGDPSALGLGGTNPLTRLPSDGTTLRGPVPGDTGVRAASLYPNMNLLPPSALHQSGTNPTPLSTQQGGGLGSGDPSLPRSTSDGILGIPGLRLGGTPLPHLPDNTANPPPAAFYPHLLQQQPPRSWIVNPYVGLGLQAMGAGLCLGGDTGQATGGAGGIGPTTIPSSSSSGGGDMGLSEDRSRWGGAGMGACSLQGGSDGSAFPSPCSPLHTGGVGIEGAEGLGERTGGRAMGQGKGTGQRASGTSAASVSVSTALRPSTSTGLQQTPHLSSAASPAAYQESGQSPTMMRVWQPRLSPSAASHSGPPTCIVGEEGEKEREEVHSASSACSPSNSPNATATVASTGGGFSPTKSKKKTRRGRRHSAEHGCGVVQSGGVGEEKEKESDKGEEDEMTPTKEREVEGEGEGEADGSIAVCPLSASTGTRKATKTLHGREFDFNIPPLCSSLKHNGGIEAVHEGEASLPLSDPGPATLSVGDSAEFDFALPAHPDVPPNSLS</sequence>
<protein>
    <submittedName>
        <fullName evidence="2">Uncharacterized protein</fullName>
    </submittedName>
</protein>
<feature type="compositionally biased region" description="Pro residues" evidence="1">
    <location>
        <begin position="322"/>
        <end position="331"/>
    </location>
</feature>
<feature type="compositionally biased region" description="Low complexity" evidence="1">
    <location>
        <begin position="679"/>
        <end position="692"/>
    </location>
</feature>
<feature type="region of interest" description="Disordered" evidence="1">
    <location>
        <begin position="510"/>
        <end position="775"/>
    </location>
</feature>
<dbReference type="AlphaFoldDB" id="A0A0G4HS57"/>
<evidence type="ECO:0000313" key="2">
    <source>
        <dbReference type="EMBL" id="CEM47150.1"/>
    </source>
</evidence>
<feature type="region of interest" description="Disordered" evidence="1">
    <location>
        <begin position="313"/>
        <end position="336"/>
    </location>
</feature>
<dbReference type="VEuPathDB" id="CryptoDB:Cvel_30884"/>
<feature type="compositionally biased region" description="Gly residues" evidence="1">
    <location>
        <begin position="584"/>
        <end position="593"/>
    </location>
</feature>
<dbReference type="EMBL" id="CDMZ01003657">
    <property type="protein sequence ID" value="CEM47150.1"/>
    <property type="molecule type" value="Genomic_DNA"/>
</dbReference>
<feature type="compositionally biased region" description="Basic residues" evidence="1">
    <location>
        <begin position="1"/>
        <end position="10"/>
    </location>
</feature>